<dbReference type="Gene3D" id="3.40.50.150">
    <property type="entry name" value="Vaccinia Virus protein VP39"/>
    <property type="match status" value="1"/>
</dbReference>
<evidence type="ECO:0000256" key="7">
    <source>
        <dbReference type="RuleBase" id="RU361257"/>
    </source>
</evidence>
<gene>
    <name evidence="8" type="ORF">COW91_02875</name>
</gene>
<comment type="similarity">
    <text evidence="1 7">Belongs to the N(4)/N(6)-methyltransferase family.</text>
</comment>
<dbReference type="InterPro" id="IPR012327">
    <property type="entry name" value="MeTrfase_D12"/>
</dbReference>
<evidence type="ECO:0000313" key="9">
    <source>
        <dbReference type="Proteomes" id="UP000229176"/>
    </source>
</evidence>
<evidence type="ECO:0000256" key="5">
    <source>
        <dbReference type="ARBA" id="ARBA00022691"/>
    </source>
</evidence>
<evidence type="ECO:0000256" key="6">
    <source>
        <dbReference type="ARBA" id="ARBA00047942"/>
    </source>
</evidence>
<dbReference type="InterPro" id="IPR023095">
    <property type="entry name" value="Ade_MeTrfase_dom_2"/>
</dbReference>
<name>A0A2H0CFW7_9BACT</name>
<evidence type="ECO:0000256" key="2">
    <source>
        <dbReference type="ARBA" id="ARBA00011900"/>
    </source>
</evidence>
<dbReference type="PANTHER" id="PTHR30481:SF3">
    <property type="entry name" value="DNA ADENINE METHYLASE"/>
    <property type="match status" value="1"/>
</dbReference>
<dbReference type="GO" id="GO:0032259">
    <property type="term" value="P:methylation"/>
    <property type="evidence" value="ECO:0007669"/>
    <property type="project" value="UniProtKB-KW"/>
</dbReference>
<keyword evidence="5 7" id="KW-0949">S-adenosyl-L-methionine</keyword>
<dbReference type="Pfam" id="PF02086">
    <property type="entry name" value="MethyltransfD12"/>
    <property type="match status" value="1"/>
</dbReference>
<dbReference type="GO" id="GO:0009007">
    <property type="term" value="F:site-specific DNA-methyltransferase (adenine-specific) activity"/>
    <property type="evidence" value="ECO:0007669"/>
    <property type="project" value="UniProtKB-UniRule"/>
</dbReference>
<evidence type="ECO:0000256" key="3">
    <source>
        <dbReference type="ARBA" id="ARBA00022603"/>
    </source>
</evidence>
<dbReference type="GO" id="GO:0043565">
    <property type="term" value="F:sequence-specific DNA binding"/>
    <property type="evidence" value="ECO:0007669"/>
    <property type="project" value="TreeGrafter"/>
</dbReference>
<dbReference type="GO" id="GO:1904047">
    <property type="term" value="F:S-adenosyl-L-methionine binding"/>
    <property type="evidence" value="ECO:0007669"/>
    <property type="project" value="TreeGrafter"/>
</dbReference>
<dbReference type="GO" id="GO:0006298">
    <property type="term" value="P:mismatch repair"/>
    <property type="evidence" value="ECO:0007669"/>
    <property type="project" value="TreeGrafter"/>
</dbReference>
<dbReference type="InterPro" id="IPR029063">
    <property type="entry name" value="SAM-dependent_MTases_sf"/>
</dbReference>
<dbReference type="InterPro" id="IPR002052">
    <property type="entry name" value="DNA_methylase_N6_adenine_CS"/>
</dbReference>
<keyword evidence="3 7" id="KW-0489">Methyltransferase</keyword>
<comment type="catalytic activity">
    <reaction evidence="6 7">
        <text>a 2'-deoxyadenosine in DNA + S-adenosyl-L-methionine = an N(6)-methyl-2'-deoxyadenosine in DNA + S-adenosyl-L-homocysteine + H(+)</text>
        <dbReference type="Rhea" id="RHEA:15197"/>
        <dbReference type="Rhea" id="RHEA-COMP:12418"/>
        <dbReference type="Rhea" id="RHEA-COMP:12419"/>
        <dbReference type="ChEBI" id="CHEBI:15378"/>
        <dbReference type="ChEBI" id="CHEBI:57856"/>
        <dbReference type="ChEBI" id="CHEBI:59789"/>
        <dbReference type="ChEBI" id="CHEBI:90615"/>
        <dbReference type="ChEBI" id="CHEBI:90616"/>
        <dbReference type="EC" id="2.1.1.72"/>
    </reaction>
</comment>
<comment type="caution">
    <text evidence="8">The sequence shown here is derived from an EMBL/GenBank/DDBJ whole genome shotgun (WGS) entry which is preliminary data.</text>
</comment>
<dbReference type="AlphaFoldDB" id="A0A2H0CFW7"/>
<evidence type="ECO:0000256" key="4">
    <source>
        <dbReference type="ARBA" id="ARBA00022679"/>
    </source>
</evidence>
<dbReference type="SUPFAM" id="SSF53335">
    <property type="entry name" value="S-adenosyl-L-methionine-dependent methyltransferases"/>
    <property type="match status" value="1"/>
</dbReference>
<proteinExistence type="inferred from homology"/>
<sequence>MSKEIKRSPLFYVGDKYKLMKQLVDFFPVEIDNFYEPFTGGGTVFLNIKAKKYYLNDIDKHLVNIHRFLIQSSGNPKKFFRDAEKIIKKYNFSRSYIEDIIPNSLKKEWKKTYIAKFNKEGYEELRKHVNNYKKNDPLILYLLLIYGFNRMLRFNGGGKFNLPVGNVDFNKNVVRALNGYFEFIRDKKIKISSIDFRKFFSENKYNKNDFVYIDPPYLITSSEYNKLWDIKSESDLLDIIDRLDKKGVKFALSNVTHYNGNKNDLVIKWMKKYKVHKITSNYISYHNNKQKQISEVLITNY</sequence>
<dbReference type="PROSITE" id="PS00092">
    <property type="entry name" value="N6_MTASE"/>
    <property type="match status" value="1"/>
</dbReference>
<dbReference type="NCBIfam" id="TIGR00571">
    <property type="entry name" value="dam"/>
    <property type="match status" value="1"/>
</dbReference>
<evidence type="ECO:0000256" key="1">
    <source>
        <dbReference type="ARBA" id="ARBA00006594"/>
    </source>
</evidence>
<dbReference type="PRINTS" id="PR00505">
    <property type="entry name" value="D12N6MTFRASE"/>
</dbReference>
<dbReference type="InterPro" id="IPR012263">
    <property type="entry name" value="M_m6A_EcoRV"/>
</dbReference>
<reference evidence="8 9" key="1">
    <citation type="submission" date="2017-09" db="EMBL/GenBank/DDBJ databases">
        <title>Depth-based differentiation of microbial function through sediment-hosted aquifers and enrichment of novel symbionts in the deep terrestrial subsurface.</title>
        <authorList>
            <person name="Probst A.J."/>
            <person name="Ladd B."/>
            <person name="Jarett J.K."/>
            <person name="Geller-Mcgrath D.E."/>
            <person name="Sieber C.M."/>
            <person name="Emerson J.B."/>
            <person name="Anantharaman K."/>
            <person name="Thomas B.C."/>
            <person name="Malmstrom R."/>
            <person name="Stieglmeier M."/>
            <person name="Klingl A."/>
            <person name="Woyke T."/>
            <person name="Ryan C.M."/>
            <person name="Banfield J.F."/>
        </authorList>
    </citation>
    <scope>NUCLEOTIDE SEQUENCE [LARGE SCALE GENOMIC DNA]</scope>
    <source>
        <strain evidence="8">CG22_combo_CG10-13_8_21_14_all_32_8</strain>
    </source>
</reference>
<dbReference type="Gene3D" id="1.10.1020.10">
    <property type="entry name" value="Adenine-specific Methyltransferase, Domain 2"/>
    <property type="match status" value="1"/>
</dbReference>
<dbReference type="PANTHER" id="PTHR30481">
    <property type="entry name" value="DNA ADENINE METHYLASE"/>
    <property type="match status" value="1"/>
</dbReference>
<protein>
    <recommendedName>
        <fullName evidence="2 7">Site-specific DNA-methyltransferase (adenine-specific)</fullName>
        <ecNumber evidence="2 7">2.1.1.72</ecNumber>
    </recommendedName>
</protein>
<dbReference type="PIRSF" id="PIRSF000398">
    <property type="entry name" value="M_m6A_EcoRV"/>
    <property type="match status" value="1"/>
</dbReference>
<dbReference type="GO" id="GO:0009307">
    <property type="term" value="P:DNA restriction-modification system"/>
    <property type="evidence" value="ECO:0007669"/>
    <property type="project" value="InterPro"/>
</dbReference>
<organism evidence="8 9">
    <name type="scientific">Candidatus Nomurabacteria bacterium CG22_combo_CG10-13_8_21_14_all_32_8</name>
    <dbReference type="NCBI Taxonomy" id="1974732"/>
    <lineage>
        <taxon>Bacteria</taxon>
        <taxon>Candidatus Nomuraibacteriota</taxon>
    </lineage>
</organism>
<keyword evidence="4 7" id="KW-0808">Transferase</keyword>
<evidence type="ECO:0000313" key="8">
    <source>
        <dbReference type="EMBL" id="PIP68804.1"/>
    </source>
</evidence>
<dbReference type="Proteomes" id="UP000229176">
    <property type="component" value="Unassembled WGS sequence"/>
</dbReference>
<dbReference type="EMBL" id="PCTI01000048">
    <property type="protein sequence ID" value="PIP68804.1"/>
    <property type="molecule type" value="Genomic_DNA"/>
</dbReference>
<dbReference type="EC" id="2.1.1.72" evidence="2 7"/>
<accession>A0A2H0CFW7</accession>